<feature type="domain" description="MYB-CC type transcription factor LHEQLE-containing" evidence="9">
    <location>
        <begin position="312"/>
        <end position="358"/>
    </location>
</feature>
<comment type="caution">
    <text evidence="10">The sequence shown here is derived from an EMBL/GenBank/DDBJ whole genome shotgun (WGS) entry which is preliminary data.</text>
</comment>
<evidence type="ECO:0000256" key="7">
    <source>
        <dbReference type="SAM" id="MobiDB-lite"/>
    </source>
</evidence>
<feature type="compositionally biased region" description="Basic and acidic residues" evidence="7">
    <location>
        <begin position="289"/>
        <end position="300"/>
    </location>
</feature>
<dbReference type="Proteomes" id="UP000634136">
    <property type="component" value="Unassembled WGS sequence"/>
</dbReference>
<keyword evidence="5" id="KW-0804">Transcription</keyword>
<dbReference type="GO" id="GO:0003700">
    <property type="term" value="F:DNA-binding transcription factor activity"/>
    <property type="evidence" value="ECO:0007669"/>
    <property type="project" value="InterPro"/>
</dbReference>
<protein>
    <submittedName>
        <fullName evidence="10">Myb family transcription factor PHL7 isoform X1</fullName>
    </submittedName>
</protein>
<evidence type="ECO:0000256" key="3">
    <source>
        <dbReference type="ARBA" id="ARBA00023015"/>
    </source>
</evidence>
<dbReference type="SUPFAM" id="SSF46689">
    <property type="entry name" value="Homeodomain-like"/>
    <property type="match status" value="1"/>
</dbReference>
<keyword evidence="3" id="KW-0805">Transcription regulation</keyword>
<dbReference type="InterPro" id="IPR009057">
    <property type="entry name" value="Homeodomain-like_sf"/>
</dbReference>
<evidence type="ECO:0000313" key="10">
    <source>
        <dbReference type="EMBL" id="KAF7801300.1"/>
    </source>
</evidence>
<sequence length="515" mass="56905">MFPRLIQPHEDRVGQDDLQLQGGSNHNLNKGDPCLVLTADPKPRLRWTQDLHERFVDAVTQLGGASSEGHEIKEALRAQMEVQSKLHLQVEAEKRLQIRQNAERRYMAMLERACKMLADQFIGATFIDTNNQKFLGPGSKEPRGPLLDPPLGIYALPFAEVTNITQESGRAAQWRGEKDDAELGLRGSSNTFDLCGPSTMDPVNGENSLNNNPNLSSKQRLRWTHELHERFVDAVTQLGGPDRESPYPILGATPKGVLRVMGVQGLTIYHVKSHLQKYRLAKYLPDSSSDGKKADKKETGDALSNLDGSSGMQITEALKLQMEVQKRLHEQLEVQRQLQLRIEAQGKYLKKIIEEQQRLSGVLSEAPGSGDAASVPSDDTCQDLDNKTDPATPAPTSECPLQEKAAKERAPAKSLSIDESFSSHHEPLTPDSGCQFGSPTDSPKGERSAKKQRVSMDGGAYSKQDMVFPLQILESSMSHCEPLNGVFPTQEQFDPSLVMSTRSNEEFDKVGGSNM</sequence>
<feature type="region of interest" description="Disordered" evidence="7">
    <location>
        <begin position="285"/>
        <end position="308"/>
    </location>
</feature>
<dbReference type="FunFam" id="1.10.10.60:FF:000002">
    <property type="entry name" value="Myb family transcription factor"/>
    <property type="match status" value="1"/>
</dbReference>
<evidence type="ECO:0000256" key="6">
    <source>
        <dbReference type="ARBA" id="ARBA00023242"/>
    </source>
</evidence>
<dbReference type="GO" id="GO:0005634">
    <property type="term" value="C:nucleus"/>
    <property type="evidence" value="ECO:0007669"/>
    <property type="project" value="UniProtKB-SubCell"/>
</dbReference>
<dbReference type="InterPro" id="IPR001005">
    <property type="entry name" value="SANT/Myb"/>
</dbReference>
<dbReference type="Gene3D" id="1.10.10.60">
    <property type="entry name" value="Homeodomain-like"/>
    <property type="match status" value="2"/>
</dbReference>
<comment type="subcellular location">
    <subcellularLocation>
        <location evidence="1">Nucleus</location>
    </subcellularLocation>
</comment>
<feature type="domain" description="Myb-like" evidence="8">
    <location>
        <begin position="220"/>
        <end position="279"/>
    </location>
</feature>
<dbReference type="GO" id="GO:0003677">
    <property type="term" value="F:DNA binding"/>
    <property type="evidence" value="ECO:0007669"/>
    <property type="project" value="InterPro"/>
</dbReference>
<dbReference type="Pfam" id="PF00249">
    <property type="entry name" value="Myb_DNA-binding"/>
    <property type="match status" value="1"/>
</dbReference>
<dbReference type="PANTHER" id="PTHR31499">
    <property type="entry name" value="MYB FAMILY TRANSCRIPTION FACTOR PHL11"/>
    <property type="match status" value="1"/>
</dbReference>
<evidence type="ECO:0000259" key="9">
    <source>
        <dbReference type="Pfam" id="PF14379"/>
    </source>
</evidence>
<feature type="domain" description="MYB-CC type transcription factor LHEQLE-containing" evidence="9">
    <location>
        <begin position="71"/>
        <end position="116"/>
    </location>
</feature>
<gene>
    <name evidence="10" type="ORF">G2W53_040411</name>
</gene>
<comment type="similarity">
    <text evidence="2">Belongs to the MYB-CC family.</text>
</comment>
<dbReference type="OrthoDB" id="551907at2759"/>
<dbReference type="InterPro" id="IPR046955">
    <property type="entry name" value="PHR1-like"/>
</dbReference>
<dbReference type="InterPro" id="IPR025756">
    <property type="entry name" value="Myb_CC_LHEQLE"/>
</dbReference>
<proteinExistence type="inferred from homology"/>
<dbReference type="AlphaFoldDB" id="A0A834SF10"/>
<evidence type="ECO:0000256" key="2">
    <source>
        <dbReference type="ARBA" id="ARBA00006783"/>
    </source>
</evidence>
<dbReference type="InterPro" id="IPR006447">
    <property type="entry name" value="Myb_dom_plants"/>
</dbReference>
<dbReference type="PANTHER" id="PTHR31499:SF83">
    <property type="entry name" value="MYB FAMILY TRANSCRIPTION FACTOR PHL7-LIKE ISOFORM X2"/>
    <property type="match status" value="1"/>
</dbReference>
<accession>A0A834SF10</accession>
<evidence type="ECO:0000256" key="5">
    <source>
        <dbReference type="ARBA" id="ARBA00023163"/>
    </source>
</evidence>
<evidence type="ECO:0000256" key="1">
    <source>
        <dbReference type="ARBA" id="ARBA00004123"/>
    </source>
</evidence>
<feature type="region of interest" description="Disordered" evidence="7">
    <location>
        <begin position="363"/>
        <end position="460"/>
    </location>
</feature>
<evidence type="ECO:0000256" key="4">
    <source>
        <dbReference type="ARBA" id="ARBA00023054"/>
    </source>
</evidence>
<dbReference type="EMBL" id="JAAIUW010000013">
    <property type="protein sequence ID" value="KAF7801300.1"/>
    <property type="molecule type" value="Genomic_DNA"/>
</dbReference>
<organism evidence="10 11">
    <name type="scientific">Senna tora</name>
    <dbReference type="NCBI Taxonomy" id="362788"/>
    <lineage>
        <taxon>Eukaryota</taxon>
        <taxon>Viridiplantae</taxon>
        <taxon>Streptophyta</taxon>
        <taxon>Embryophyta</taxon>
        <taxon>Tracheophyta</taxon>
        <taxon>Spermatophyta</taxon>
        <taxon>Magnoliopsida</taxon>
        <taxon>eudicotyledons</taxon>
        <taxon>Gunneridae</taxon>
        <taxon>Pentapetalae</taxon>
        <taxon>rosids</taxon>
        <taxon>fabids</taxon>
        <taxon>Fabales</taxon>
        <taxon>Fabaceae</taxon>
        <taxon>Caesalpinioideae</taxon>
        <taxon>Cassia clade</taxon>
        <taxon>Senna</taxon>
    </lineage>
</organism>
<keyword evidence="11" id="KW-1185">Reference proteome</keyword>
<keyword evidence="4" id="KW-0175">Coiled coil</keyword>
<name>A0A834SF10_9FABA</name>
<evidence type="ECO:0000259" key="8">
    <source>
        <dbReference type="Pfam" id="PF00249"/>
    </source>
</evidence>
<evidence type="ECO:0000313" key="11">
    <source>
        <dbReference type="Proteomes" id="UP000634136"/>
    </source>
</evidence>
<dbReference type="NCBIfam" id="TIGR01557">
    <property type="entry name" value="myb_SHAQKYF"/>
    <property type="match status" value="2"/>
</dbReference>
<dbReference type="Pfam" id="PF14379">
    <property type="entry name" value="Myb_CC_LHEQLE"/>
    <property type="match status" value="2"/>
</dbReference>
<reference evidence="10" key="1">
    <citation type="submission" date="2020-09" db="EMBL/GenBank/DDBJ databases">
        <title>Genome-Enabled Discovery of Anthraquinone Biosynthesis in Senna tora.</title>
        <authorList>
            <person name="Kang S.-H."/>
            <person name="Pandey R.P."/>
            <person name="Lee C.-M."/>
            <person name="Sim J.-S."/>
            <person name="Jeong J.-T."/>
            <person name="Choi B.-S."/>
            <person name="Jung M."/>
            <person name="Ginzburg D."/>
            <person name="Zhao K."/>
            <person name="Won S.Y."/>
            <person name="Oh T.-J."/>
            <person name="Yu Y."/>
            <person name="Kim N.-H."/>
            <person name="Lee O.R."/>
            <person name="Lee T.-H."/>
            <person name="Bashyal P."/>
            <person name="Kim T.-S."/>
            <person name="Lee W.-H."/>
            <person name="Kawkins C."/>
            <person name="Kim C.-K."/>
            <person name="Kim J.S."/>
            <person name="Ahn B.O."/>
            <person name="Rhee S.Y."/>
            <person name="Sohng J.K."/>
        </authorList>
    </citation>
    <scope>NUCLEOTIDE SEQUENCE</scope>
    <source>
        <tissue evidence="10">Leaf</tissue>
    </source>
</reference>
<keyword evidence="6" id="KW-0539">Nucleus</keyword>